<gene>
    <name evidence="2" type="ORF">GIB67_008781</name>
</gene>
<dbReference type="PANTHER" id="PTHR31672">
    <property type="entry name" value="BNACNNG10540D PROTEIN"/>
    <property type="match status" value="1"/>
</dbReference>
<name>A0A7J7P5K6_9MAGN</name>
<comment type="caution">
    <text evidence="2">The sequence shown here is derived from an EMBL/GenBank/DDBJ whole genome shotgun (WGS) entry which is preliminary data.</text>
</comment>
<proteinExistence type="predicted"/>
<reference evidence="2 3" key="1">
    <citation type="journal article" date="2020" name="IScience">
        <title>Genome Sequencing of the Endangered Kingdonia uniflora (Circaeasteraceae, Ranunculales) Reveals Potential Mechanisms of Evolutionary Specialization.</title>
        <authorList>
            <person name="Sun Y."/>
            <person name="Deng T."/>
            <person name="Zhang A."/>
            <person name="Moore M.J."/>
            <person name="Landis J.B."/>
            <person name="Lin N."/>
            <person name="Zhang H."/>
            <person name="Zhang X."/>
            <person name="Huang J."/>
            <person name="Zhang X."/>
            <person name="Sun H."/>
            <person name="Wang H."/>
        </authorList>
    </citation>
    <scope>NUCLEOTIDE SEQUENCE [LARGE SCALE GENOMIC DNA]</scope>
    <source>
        <strain evidence="2">TB1705</strain>
        <tissue evidence="2">Leaf</tissue>
    </source>
</reference>
<dbReference type="OrthoDB" id="1750034at2759"/>
<evidence type="ECO:0000313" key="3">
    <source>
        <dbReference type="Proteomes" id="UP000541444"/>
    </source>
</evidence>
<dbReference type="AlphaFoldDB" id="A0A7J7P5K6"/>
<dbReference type="PROSITE" id="PS50181">
    <property type="entry name" value="FBOX"/>
    <property type="match status" value="1"/>
</dbReference>
<evidence type="ECO:0000313" key="2">
    <source>
        <dbReference type="EMBL" id="KAF6174726.1"/>
    </source>
</evidence>
<dbReference type="InterPro" id="IPR001810">
    <property type="entry name" value="F-box_dom"/>
</dbReference>
<dbReference type="InterPro" id="IPR050796">
    <property type="entry name" value="SCF_F-box_component"/>
</dbReference>
<dbReference type="Proteomes" id="UP000541444">
    <property type="component" value="Unassembled WGS sequence"/>
</dbReference>
<sequence length="366" mass="42477">MDNGSTEKNEIFSLGDDLWQDLNFPYKTKGPCVFINGSFHWLSDQNVPSRMVHIIKLDISSEKVQIIKICLPSDLLYSLYCNSPTLINVEDSLAFYNGNNEIHTFQISKVVEEMNGTSILQHVISEHIKSRRNFKLILIGALDSTKLVFKERELDDRIALYLLRNRKYMTIEKWRYSSPNCFDSIMFTPSLLSPRDICATSLRKNYQATGKFNLCKSQALLGHQMYSTMIGKRGSVHYEEHSEGSKPSDVSVNIPFDIIYHILFRLPIEALTRCKIVRHEWHRLIKDPTYMDMQLRTLHQQPSIILYDKDYNYYRRNLSLVAIEKQKKKAVIISRSSQNSFEVLMFTPSLVSPSDICTGFPRKKII</sequence>
<dbReference type="EMBL" id="JACGCM010000250">
    <property type="protein sequence ID" value="KAF6174726.1"/>
    <property type="molecule type" value="Genomic_DNA"/>
</dbReference>
<dbReference type="InterPro" id="IPR036047">
    <property type="entry name" value="F-box-like_dom_sf"/>
</dbReference>
<keyword evidence="3" id="KW-1185">Reference proteome</keyword>
<dbReference type="SUPFAM" id="SSF81383">
    <property type="entry name" value="F-box domain"/>
    <property type="match status" value="1"/>
</dbReference>
<dbReference type="PANTHER" id="PTHR31672:SF13">
    <property type="entry name" value="F-BOX PROTEIN CPR30-LIKE"/>
    <property type="match status" value="1"/>
</dbReference>
<evidence type="ECO:0000259" key="1">
    <source>
        <dbReference type="PROSITE" id="PS50181"/>
    </source>
</evidence>
<feature type="domain" description="F-box" evidence="1">
    <location>
        <begin position="248"/>
        <end position="298"/>
    </location>
</feature>
<organism evidence="2 3">
    <name type="scientific">Kingdonia uniflora</name>
    <dbReference type="NCBI Taxonomy" id="39325"/>
    <lineage>
        <taxon>Eukaryota</taxon>
        <taxon>Viridiplantae</taxon>
        <taxon>Streptophyta</taxon>
        <taxon>Embryophyta</taxon>
        <taxon>Tracheophyta</taxon>
        <taxon>Spermatophyta</taxon>
        <taxon>Magnoliopsida</taxon>
        <taxon>Ranunculales</taxon>
        <taxon>Circaeasteraceae</taxon>
        <taxon>Kingdonia</taxon>
    </lineage>
</organism>
<accession>A0A7J7P5K6</accession>
<protein>
    <recommendedName>
        <fullName evidence="1">F-box domain-containing protein</fullName>
    </recommendedName>
</protein>